<protein>
    <submittedName>
        <fullName evidence="1">Uncharacterized protein</fullName>
    </submittedName>
</protein>
<reference evidence="1" key="1">
    <citation type="submission" date="2019-02" db="EMBL/GenBank/DDBJ databases">
        <authorList>
            <consortium name="Pathogen Informatics"/>
        </authorList>
    </citation>
    <scope>NUCLEOTIDE SEQUENCE</scope>
    <source>
        <strain evidence="1">3012STDY6733949</strain>
    </source>
</reference>
<gene>
    <name evidence="1" type="ORF">NCTC1935_00034</name>
</gene>
<organism evidence="1">
    <name type="scientific">Nocardia farcinica</name>
    <dbReference type="NCBI Taxonomy" id="37329"/>
    <lineage>
        <taxon>Bacteria</taxon>
        <taxon>Bacillati</taxon>
        <taxon>Actinomycetota</taxon>
        <taxon>Actinomycetes</taxon>
        <taxon>Mycobacteriales</taxon>
        <taxon>Nocardiaceae</taxon>
        <taxon>Nocardia</taxon>
    </lineage>
</organism>
<dbReference type="RefSeq" id="WP_137355136.1">
    <property type="nucleotide sequence ID" value="NZ_CAACYE020000006.1"/>
</dbReference>
<evidence type="ECO:0000313" key="1">
    <source>
        <dbReference type="EMBL" id="VFA81009.1"/>
    </source>
</evidence>
<proteinExistence type="predicted"/>
<dbReference type="Pfam" id="PF20213">
    <property type="entry name" value="DUF6573"/>
    <property type="match status" value="1"/>
</dbReference>
<accession>A0A449G5L5</accession>
<dbReference type="InterPro" id="IPR046480">
    <property type="entry name" value="DUF6573"/>
</dbReference>
<dbReference type="AlphaFoldDB" id="A0A449G5L5"/>
<dbReference type="EMBL" id="CAACYE010000002">
    <property type="protein sequence ID" value="VFA81009.1"/>
    <property type="molecule type" value="Genomic_DNA"/>
</dbReference>
<sequence length="127" mass="13558">MFGEIIHAYTRAQAHADGTLTDASALADELGFRYPVSIAAHAWADAVAWPYDDASQDETGRLWDVLAMARVAVLGAARRGDGASWADFDVLRVPHPDAAATPVRLRIELGPGDDAEPVFTITAAADR</sequence>
<name>A0A449G5L5_NOCFR</name>